<name>A0A8X6TEN7_NEPPI</name>
<evidence type="ECO:0000313" key="2">
    <source>
        <dbReference type="EMBL" id="GFT00195.1"/>
    </source>
</evidence>
<reference evidence="2" key="1">
    <citation type="submission" date="2020-08" db="EMBL/GenBank/DDBJ databases">
        <title>Multicomponent nature underlies the extraordinary mechanical properties of spider dragline silk.</title>
        <authorList>
            <person name="Kono N."/>
            <person name="Nakamura H."/>
            <person name="Mori M."/>
            <person name="Yoshida Y."/>
            <person name="Ohtoshi R."/>
            <person name="Malay A.D."/>
            <person name="Moran D.A.P."/>
            <person name="Tomita M."/>
            <person name="Numata K."/>
            <person name="Arakawa K."/>
        </authorList>
    </citation>
    <scope>NUCLEOTIDE SEQUENCE</scope>
</reference>
<feature type="compositionally biased region" description="Basic and acidic residues" evidence="1">
    <location>
        <begin position="1"/>
        <end position="17"/>
    </location>
</feature>
<evidence type="ECO:0000256" key="1">
    <source>
        <dbReference type="SAM" id="MobiDB-lite"/>
    </source>
</evidence>
<dbReference type="EMBL" id="BMAW01006734">
    <property type="protein sequence ID" value="GFT00195.1"/>
    <property type="molecule type" value="Genomic_DNA"/>
</dbReference>
<keyword evidence="3" id="KW-1185">Reference proteome</keyword>
<organism evidence="2 3">
    <name type="scientific">Nephila pilipes</name>
    <name type="common">Giant wood spider</name>
    <name type="synonym">Nephila maculata</name>
    <dbReference type="NCBI Taxonomy" id="299642"/>
    <lineage>
        <taxon>Eukaryota</taxon>
        <taxon>Metazoa</taxon>
        <taxon>Ecdysozoa</taxon>
        <taxon>Arthropoda</taxon>
        <taxon>Chelicerata</taxon>
        <taxon>Arachnida</taxon>
        <taxon>Araneae</taxon>
        <taxon>Araneomorphae</taxon>
        <taxon>Entelegynae</taxon>
        <taxon>Araneoidea</taxon>
        <taxon>Nephilidae</taxon>
        <taxon>Nephila</taxon>
    </lineage>
</organism>
<feature type="compositionally biased region" description="Polar residues" evidence="1">
    <location>
        <begin position="21"/>
        <end position="32"/>
    </location>
</feature>
<evidence type="ECO:0000313" key="3">
    <source>
        <dbReference type="Proteomes" id="UP000887013"/>
    </source>
</evidence>
<dbReference type="Proteomes" id="UP000887013">
    <property type="component" value="Unassembled WGS sequence"/>
</dbReference>
<proteinExistence type="predicted"/>
<feature type="region of interest" description="Disordered" evidence="1">
    <location>
        <begin position="1"/>
        <end position="38"/>
    </location>
</feature>
<dbReference type="AlphaFoldDB" id="A0A8X6TEN7"/>
<gene>
    <name evidence="2" type="ORF">NPIL_392331</name>
</gene>
<sequence>MRSDSDSNKHSEPERHKSIGNPKNSTRVNPSAQRDLEASTHLRDVSILCGDFDAHHFSCDGNYNNPRDISIEKFPDRAEFEACRSHRHALAKIPHPP</sequence>
<accession>A0A8X6TEN7</accession>
<protein>
    <submittedName>
        <fullName evidence="2">Uncharacterized protein</fullName>
    </submittedName>
</protein>
<comment type="caution">
    <text evidence="2">The sequence shown here is derived from an EMBL/GenBank/DDBJ whole genome shotgun (WGS) entry which is preliminary data.</text>
</comment>